<dbReference type="OrthoDB" id="117027at2759"/>
<dbReference type="InterPro" id="IPR006594">
    <property type="entry name" value="LisH"/>
</dbReference>
<dbReference type="Proteomes" id="UP000198211">
    <property type="component" value="Unassembled WGS sequence"/>
</dbReference>
<evidence type="ECO:0000313" key="3">
    <source>
        <dbReference type="Proteomes" id="UP000198211"/>
    </source>
</evidence>
<proteinExistence type="predicted"/>
<dbReference type="AlphaFoldDB" id="A0A225VK79"/>
<accession>A0A225VK79</accession>
<comment type="caution">
    <text evidence="2">The sequence shown here is derived from an EMBL/GenBank/DDBJ whole genome shotgun (WGS) entry which is preliminary data.</text>
</comment>
<dbReference type="EMBL" id="NBNE01004443">
    <property type="protein sequence ID" value="OWZ05419.1"/>
    <property type="molecule type" value="Genomic_DNA"/>
</dbReference>
<reference evidence="3" key="1">
    <citation type="submission" date="2017-03" db="EMBL/GenBank/DDBJ databases">
        <title>Phytopthora megakarya and P. palmivora, two closely related causual agents of cacao black pod achieved similar genome size and gene model numbers by different mechanisms.</title>
        <authorList>
            <person name="Ali S."/>
            <person name="Shao J."/>
            <person name="Larry D.J."/>
            <person name="Kronmiller B."/>
            <person name="Shen D."/>
            <person name="Strem M.D."/>
            <person name="Melnick R.L."/>
            <person name="Guiltinan M.J."/>
            <person name="Tyler B.M."/>
            <person name="Meinhardt L.W."/>
            <person name="Bailey B.A."/>
        </authorList>
    </citation>
    <scope>NUCLEOTIDE SEQUENCE [LARGE SCALE GENOMIC DNA]</scope>
    <source>
        <strain evidence="3">zdho120</strain>
    </source>
</reference>
<organism evidence="2 3">
    <name type="scientific">Phytophthora megakarya</name>
    <dbReference type="NCBI Taxonomy" id="4795"/>
    <lineage>
        <taxon>Eukaryota</taxon>
        <taxon>Sar</taxon>
        <taxon>Stramenopiles</taxon>
        <taxon>Oomycota</taxon>
        <taxon>Peronosporomycetes</taxon>
        <taxon>Peronosporales</taxon>
        <taxon>Peronosporaceae</taxon>
        <taxon>Phytophthora</taxon>
    </lineage>
</organism>
<sequence length="368" mass="41956">MPHQNDVLFLVVQYLQAKGFYTSSLALQQESGLDVAWLRGYSHEVALLRRWVFAGDVKRARSLLQPLTILTKLKCFECLVTLFRDPVGEDENNVFKYIAMPKLQLIALIHDAVLFHRQTGDETAQDCISMKCSVYEDDLVDKEDEIELLRLDEPFGQIPVEKYEIVPAKVANVTHSVEWMNLQRKQRNPLVSSVNFGRHQPQDTFKVREFEEEPLLETINVATSCDFDANETVDAAVSCDVEMIDTAVSCELDVKETADAAVSCEPEITKTVDAGVNCGPDEWTDAATQTENFQKINENEDECLLKDRECNGKVEEQHERHSNSSFGESIGHHFQPNDRFQPNREEHQSDHEQMNIATRFGGKYWSPL</sequence>
<feature type="compositionally biased region" description="Basic and acidic residues" evidence="1">
    <location>
        <begin position="341"/>
        <end position="353"/>
    </location>
</feature>
<evidence type="ECO:0000313" key="2">
    <source>
        <dbReference type="EMBL" id="OWZ05419.1"/>
    </source>
</evidence>
<gene>
    <name evidence="2" type="ORF">PHMEG_00022498</name>
</gene>
<dbReference type="PROSITE" id="PS50896">
    <property type="entry name" value="LISH"/>
    <property type="match status" value="1"/>
</dbReference>
<name>A0A225VK79_9STRA</name>
<keyword evidence="3" id="KW-1185">Reference proteome</keyword>
<feature type="region of interest" description="Disordered" evidence="1">
    <location>
        <begin position="314"/>
        <end position="354"/>
    </location>
</feature>
<evidence type="ECO:0000256" key="1">
    <source>
        <dbReference type="SAM" id="MobiDB-lite"/>
    </source>
</evidence>
<protein>
    <submittedName>
        <fullName evidence="2">Uncharacterized protein</fullName>
    </submittedName>
</protein>
<dbReference type="SMART" id="SM00667">
    <property type="entry name" value="LisH"/>
    <property type="match status" value="1"/>
</dbReference>